<reference evidence="2" key="3">
    <citation type="submission" date="2015-04" db="UniProtKB">
        <authorList>
            <consortium name="EnsemblPlants"/>
        </authorList>
    </citation>
    <scope>IDENTIFICATION</scope>
</reference>
<evidence type="ECO:0000313" key="2">
    <source>
        <dbReference type="EnsemblPlants" id="LPERR01G17900.1"/>
    </source>
</evidence>
<reference evidence="2 3" key="1">
    <citation type="submission" date="2012-08" db="EMBL/GenBank/DDBJ databases">
        <title>Oryza genome evolution.</title>
        <authorList>
            <person name="Wing R.A."/>
        </authorList>
    </citation>
    <scope>NUCLEOTIDE SEQUENCE</scope>
</reference>
<accession>A0A0D9V2D3</accession>
<organism evidence="2 3">
    <name type="scientific">Leersia perrieri</name>
    <dbReference type="NCBI Taxonomy" id="77586"/>
    <lineage>
        <taxon>Eukaryota</taxon>
        <taxon>Viridiplantae</taxon>
        <taxon>Streptophyta</taxon>
        <taxon>Embryophyta</taxon>
        <taxon>Tracheophyta</taxon>
        <taxon>Spermatophyta</taxon>
        <taxon>Magnoliopsida</taxon>
        <taxon>Liliopsida</taxon>
        <taxon>Poales</taxon>
        <taxon>Poaceae</taxon>
        <taxon>BOP clade</taxon>
        <taxon>Oryzoideae</taxon>
        <taxon>Oryzeae</taxon>
        <taxon>Oryzinae</taxon>
        <taxon>Leersia</taxon>
    </lineage>
</organism>
<evidence type="ECO:0000256" key="1">
    <source>
        <dbReference type="SAM" id="SignalP"/>
    </source>
</evidence>
<dbReference type="Gramene" id="LPERR01G17900.1">
    <property type="protein sequence ID" value="LPERR01G17900.1"/>
    <property type="gene ID" value="LPERR01G17900"/>
</dbReference>
<sequence length="73" mass="7510">MPTKGGPRPWSCSSFLLLQALKISCLLLLLQQGVAPSSSAATATVAVGQPLSGGQRLVSKGGRFAVGLFQPEQ</sequence>
<dbReference type="Proteomes" id="UP000032180">
    <property type="component" value="Chromosome 1"/>
</dbReference>
<dbReference type="EnsemblPlants" id="LPERR01G17900.1">
    <property type="protein sequence ID" value="LPERR01G17900.1"/>
    <property type="gene ID" value="LPERR01G17900"/>
</dbReference>
<evidence type="ECO:0008006" key="4">
    <source>
        <dbReference type="Google" id="ProtNLM"/>
    </source>
</evidence>
<proteinExistence type="predicted"/>
<keyword evidence="1" id="KW-0732">Signal</keyword>
<protein>
    <recommendedName>
        <fullName evidence="4">Secreted protein</fullName>
    </recommendedName>
</protein>
<feature type="chain" id="PRO_5002347130" description="Secreted protein" evidence="1">
    <location>
        <begin position="37"/>
        <end position="73"/>
    </location>
</feature>
<dbReference type="AlphaFoldDB" id="A0A0D9V2D3"/>
<evidence type="ECO:0000313" key="3">
    <source>
        <dbReference type="Proteomes" id="UP000032180"/>
    </source>
</evidence>
<reference evidence="3" key="2">
    <citation type="submission" date="2013-12" db="EMBL/GenBank/DDBJ databases">
        <authorList>
            <person name="Yu Y."/>
            <person name="Lee S."/>
            <person name="de Baynast K."/>
            <person name="Wissotski M."/>
            <person name="Liu L."/>
            <person name="Talag J."/>
            <person name="Goicoechea J."/>
            <person name="Angelova A."/>
            <person name="Jetty R."/>
            <person name="Kudrna D."/>
            <person name="Golser W."/>
            <person name="Rivera L."/>
            <person name="Zhang J."/>
            <person name="Wing R."/>
        </authorList>
    </citation>
    <scope>NUCLEOTIDE SEQUENCE</scope>
</reference>
<feature type="signal peptide" evidence="1">
    <location>
        <begin position="1"/>
        <end position="36"/>
    </location>
</feature>
<keyword evidence="3" id="KW-1185">Reference proteome</keyword>
<dbReference type="HOGENOM" id="CLU_2708371_0_0_1"/>
<name>A0A0D9V2D3_9ORYZ</name>